<dbReference type="Proteomes" id="UP000000844">
    <property type="component" value="Chromosome"/>
</dbReference>
<sequence length="152" mass="16499">MNARLNNPMMLLPDLNKPFLHLNKALGTAGVSGSTMELVHLRISQINGCGVCVYGGVDAAKKNGETDERLHSVAIWRESPLFTDAEKAALALAEAGTRIADRPESVSDEIWDNAAKHYDEKQLAALVAFIGLINFVNRVNAITRQEAGVTWA</sequence>
<dbReference type="PANTHER" id="PTHR34846:SF7">
    <property type="entry name" value="BLL7811 PROTEIN"/>
    <property type="match status" value="1"/>
</dbReference>
<dbReference type="SUPFAM" id="SSF69118">
    <property type="entry name" value="AhpD-like"/>
    <property type="match status" value="1"/>
</dbReference>
<dbReference type="PANTHER" id="PTHR34846">
    <property type="entry name" value="4-CARBOXYMUCONOLACTONE DECARBOXYLASE FAMILY PROTEIN (AFU_ORTHOLOGUE AFUA_6G11590)"/>
    <property type="match status" value="1"/>
</dbReference>
<dbReference type="OrthoDB" id="331146at2"/>
<evidence type="ECO:0000313" key="2">
    <source>
        <dbReference type="EMBL" id="ADD45665.1"/>
    </source>
</evidence>
<dbReference type="RefSeq" id="WP_013021236.1">
    <property type="nucleotide sequence ID" value="NC_013947.1"/>
</dbReference>
<name>D3Q185_STANL</name>
<gene>
    <name evidence="2" type="ordered locus">Snas_6041</name>
</gene>
<dbReference type="eggNOG" id="COG2128">
    <property type="taxonomic scope" value="Bacteria"/>
</dbReference>
<dbReference type="Pfam" id="PF02627">
    <property type="entry name" value="CMD"/>
    <property type="match status" value="1"/>
</dbReference>
<dbReference type="STRING" id="446470.Snas_6041"/>
<keyword evidence="3" id="KW-1185">Reference proteome</keyword>
<reference evidence="2 3" key="1">
    <citation type="journal article" date="2009" name="Stand. Genomic Sci.">
        <title>Complete genome sequence of Stackebrandtia nassauensis type strain (LLR-40K-21).</title>
        <authorList>
            <person name="Munk C."/>
            <person name="Lapidus A."/>
            <person name="Copeland A."/>
            <person name="Jando M."/>
            <person name="Mayilraj S."/>
            <person name="Glavina Del Rio T."/>
            <person name="Nolan M."/>
            <person name="Chen F."/>
            <person name="Lucas S."/>
            <person name="Tice H."/>
            <person name="Cheng J.F."/>
            <person name="Han C."/>
            <person name="Detter J.C."/>
            <person name="Bruce D."/>
            <person name="Goodwin L."/>
            <person name="Chain P."/>
            <person name="Pitluck S."/>
            <person name="Goker M."/>
            <person name="Ovchinikova G."/>
            <person name="Pati A."/>
            <person name="Ivanova N."/>
            <person name="Mavromatis K."/>
            <person name="Chen A."/>
            <person name="Palaniappan K."/>
            <person name="Land M."/>
            <person name="Hauser L."/>
            <person name="Chang Y.J."/>
            <person name="Jeffries C.D."/>
            <person name="Bristow J."/>
            <person name="Eisen J.A."/>
            <person name="Markowitz V."/>
            <person name="Hugenholtz P."/>
            <person name="Kyrpides N.C."/>
            <person name="Klenk H.P."/>
        </authorList>
    </citation>
    <scope>NUCLEOTIDE SEQUENCE [LARGE SCALE GENOMIC DNA]</scope>
    <source>
        <strain evidence="3">DSM 44728 / CIP 108903 / NRRL B-16338 / NBRC 102104 / LLR-40K-21</strain>
    </source>
</reference>
<accession>D3Q185</accession>
<evidence type="ECO:0000313" key="3">
    <source>
        <dbReference type="Proteomes" id="UP000000844"/>
    </source>
</evidence>
<dbReference type="Gene3D" id="1.20.1290.10">
    <property type="entry name" value="AhpD-like"/>
    <property type="match status" value="1"/>
</dbReference>
<dbReference type="AlphaFoldDB" id="D3Q185"/>
<proteinExistence type="predicted"/>
<organism evidence="2 3">
    <name type="scientific">Stackebrandtia nassauensis (strain DSM 44728 / CIP 108903 / NRRL B-16338 / NBRC 102104 / LLR-40K-21)</name>
    <dbReference type="NCBI Taxonomy" id="446470"/>
    <lineage>
        <taxon>Bacteria</taxon>
        <taxon>Bacillati</taxon>
        <taxon>Actinomycetota</taxon>
        <taxon>Actinomycetes</taxon>
        <taxon>Glycomycetales</taxon>
        <taxon>Glycomycetaceae</taxon>
        <taxon>Stackebrandtia</taxon>
    </lineage>
</organism>
<dbReference type="InterPro" id="IPR004675">
    <property type="entry name" value="AhpD_core"/>
</dbReference>
<dbReference type="InterPro" id="IPR029032">
    <property type="entry name" value="AhpD-like"/>
</dbReference>
<evidence type="ECO:0000259" key="1">
    <source>
        <dbReference type="Pfam" id="PF02627"/>
    </source>
</evidence>
<feature type="domain" description="Carboxymuconolactone decarboxylase-like" evidence="1">
    <location>
        <begin position="13"/>
        <end position="95"/>
    </location>
</feature>
<dbReference type="GO" id="GO:0051920">
    <property type="term" value="F:peroxiredoxin activity"/>
    <property type="evidence" value="ECO:0007669"/>
    <property type="project" value="InterPro"/>
</dbReference>
<protein>
    <submittedName>
        <fullName evidence="2">Alkylhydroperoxidase like protein, AhpD family</fullName>
    </submittedName>
</protein>
<dbReference type="NCBIfam" id="TIGR00778">
    <property type="entry name" value="ahpD_dom"/>
    <property type="match status" value="1"/>
</dbReference>
<dbReference type="InterPro" id="IPR003779">
    <property type="entry name" value="CMD-like"/>
</dbReference>
<dbReference type="EMBL" id="CP001778">
    <property type="protein sequence ID" value="ADD45665.1"/>
    <property type="molecule type" value="Genomic_DNA"/>
</dbReference>
<dbReference type="HOGENOM" id="CLU_082760_6_1_11"/>
<keyword evidence="2" id="KW-0575">Peroxidase</keyword>
<dbReference type="KEGG" id="sna:Snas_6041"/>
<keyword evidence="2" id="KW-0560">Oxidoreductase</keyword>